<evidence type="ECO:0000313" key="3">
    <source>
        <dbReference type="Proteomes" id="UP000293638"/>
    </source>
</evidence>
<feature type="domain" description="N-acetyltransferase" evidence="1">
    <location>
        <begin position="2"/>
        <end position="201"/>
    </location>
</feature>
<dbReference type="OrthoDB" id="8593648at2"/>
<dbReference type="EMBL" id="SGXD01000002">
    <property type="protein sequence ID" value="RZS90281.1"/>
    <property type="molecule type" value="Genomic_DNA"/>
</dbReference>
<dbReference type="InterPro" id="IPR016181">
    <property type="entry name" value="Acyl_CoA_acyltransferase"/>
</dbReference>
<dbReference type="InterPro" id="IPR000182">
    <property type="entry name" value="GNAT_dom"/>
</dbReference>
<keyword evidence="2" id="KW-0808">Transferase</keyword>
<dbReference type="PROSITE" id="PS51186">
    <property type="entry name" value="GNAT"/>
    <property type="match status" value="1"/>
</dbReference>
<accession>A0A4Q7NT23</accession>
<evidence type="ECO:0000259" key="1">
    <source>
        <dbReference type="PROSITE" id="PS51186"/>
    </source>
</evidence>
<dbReference type="Proteomes" id="UP000293638">
    <property type="component" value="Unassembled WGS sequence"/>
</dbReference>
<dbReference type="PANTHER" id="PTHR13170">
    <property type="entry name" value="O-GLCNACASE"/>
    <property type="match status" value="1"/>
</dbReference>
<dbReference type="PANTHER" id="PTHR13170:SF16">
    <property type="entry name" value="PROTEIN O-GLCNACASE"/>
    <property type="match status" value="1"/>
</dbReference>
<dbReference type="GO" id="GO:0016747">
    <property type="term" value="F:acyltransferase activity, transferring groups other than amino-acyl groups"/>
    <property type="evidence" value="ECO:0007669"/>
    <property type="project" value="InterPro"/>
</dbReference>
<sequence>MARIRAYEPADLPAVYEICLRTGDAGQDAAPLLRDHDLMGHVWAGPWCLLEPEHAFVLEDDEGVAGYVLGALDTRRFEALCEERWWPPLRARYAAPSGDPARWSLDEALADRIHHPRLAPEALVALAPSHLHIDLLPRAQGQGYGRALLTTLFDALRAGGSSGLHLGVHPRNTGAIRFYERCGLVRSAFATDGVVMVRSPL</sequence>
<keyword evidence="3" id="KW-1185">Reference proteome</keyword>
<gene>
    <name evidence="2" type="ORF">EV189_2065</name>
</gene>
<organism evidence="2 3">
    <name type="scientific">Motilibacter rhizosphaerae</name>
    <dbReference type="NCBI Taxonomy" id="598652"/>
    <lineage>
        <taxon>Bacteria</taxon>
        <taxon>Bacillati</taxon>
        <taxon>Actinomycetota</taxon>
        <taxon>Actinomycetes</taxon>
        <taxon>Motilibacterales</taxon>
        <taxon>Motilibacteraceae</taxon>
        <taxon>Motilibacter</taxon>
    </lineage>
</organism>
<dbReference type="RefSeq" id="WP_130492760.1">
    <property type="nucleotide sequence ID" value="NZ_SGXD01000002.1"/>
</dbReference>
<proteinExistence type="predicted"/>
<dbReference type="SUPFAM" id="SSF55729">
    <property type="entry name" value="Acyl-CoA N-acyltransferases (Nat)"/>
    <property type="match status" value="1"/>
</dbReference>
<name>A0A4Q7NT23_9ACTN</name>
<dbReference type="Gene3D" id="3.40.630.30">
    <property type="match status" value="1"/>
</dbReference>
<dbReference type="AlphaFoldDB" id="A0A4Q7NT23"/>
<evidence type="ECO:0000313" key="2">
    <source>
        <dbReference type="EMBL" id="RZS90281.1"/>
    </source>
</evidence>
<reference evidence="2 3" key="1">
    <citation type="submission" date="2019-02" db="EMBL/GenBank/DDBJ databases">
        <title>Genomic Encyclopedia of Type Strains, Phase IV (KMG-IV): sequencing the most valuable type-strain genomes for metagenomic binning, comparative biology and taxonomic classification.</title>
        <authorList>
            <person name="Goeker M."/>
        </authorList>
    </citation>
    <scope>NUCLEOTIDE SEQUENCE [LARGE SCALE GENOMIC DNA]</scope>
    <source>
        <strain evidence="2 3">DSM 45622</strain>
    </source>
</reference>
<dbReference type="Pfam" id="PF00583">
    <property type="entry name" value="Acetyltransf_1"/>
    <property type="match status" value="1"/>
</dbReference>
<dbReference type="InterPro" id="IPR051822">
    <property type="entry name" value="Glycosyl_Hydrolase_84"/>
</dbReference>
<protein>
    <submittedName>
        <fullName evidence="2">Acetyltransferase (GNAT) family protein</fullName>
    </submittedName>
</protein>
<comment type="caution">
    <text evidence="2">The sequence shown here is derived from an EMBL/GenBank/DDBJ whole genome shotgun (WGS) entry which is preliminary data.</text>
</comment>
<dbReference type="CDD" id="cd04301">
    <property type="entry name" value="NAT_SF"/>
    <property type="match status" value="1"/>
</dbReference>